<proteinExistence type="predicted"/>
<dbReference type="AlphaFoldDB" id="A0A0E1W7Q5"/>
<accession>A0A0E1W7Q5</accession>
<protein>
    <submittedName>
        <fullName evidence="1">Uncharacterized protein</fullName>
    </submittedName>
</protein>
<organism evidence="1 2">
    <name type="scientific">Burkholderia pseudomallei 1710a</name>
    <dbReference type="NCBI Taxonomy" id="320371"/>
    <lineage>
        <taxon>Bacteria</taxon>
        <taxon>Pseudomonadati</taxon>
        <taxon>Pseudomonadota</taxon>
        <taxon>Betaproteobacteria</taxon>
        <taxon>Burkholderiales</taxon>
        <taxon>Burkholderiaceae</taxon>
        <taxon>Burkholderia</taxon>
        <taxon>pseudomallei group</taxon>
    </lineage>
</organism>
<dbReference type="EMBL" id="CM000832">
    <property type="protein sequence ID" value="EET08414.1"/>
    <property type="molecule type" value="Genomic_DNA"/>
</dbReference>
<evidence type="ECO:0000313" key="2">
    <source>
        <dbReference type="Proteomes" id="UP000001812"/>
    </source>
</evidence>
<reference evidence="2" key="1">
    <citation type="submission" date="2007-08" db="EMBL/GenBank/DDBJ databases">
        <title>Annotation of Burkholderia pseudomallei 1710a.</title>
        <authorList>
            <person name="Harkins D.M."/>
            <person name="DeShazer D."/>
            <person name="Woods D.E."/>
            <person name="Brinkac L.M."/>
            <person name="Brown K.A."/>
            <person name="Hung G.C."/>
            <person name="Tuanyok A."/>
            <person name="Zhang B."/>
            <person name="Nierman W.C."/>
        </authorList>
    </citation>
    <scope>NUCLEOTIDE SEQUENCE [LARGE SCALE GENOMIC DNA]</scope>
    <source>
        <strain evidence="2">1710a</strain>
    </source>
</reference>
<sequence length="114" mass="12322">MAKTNKNAVQPLAPHFVAEVNRPDRNRIGTRISDAMELLDSLHWAADKAMSDDDYWLVLSLFRASLPSIGAALEAANDALGESRPAVRFCRCLARPADASPLGIIASFNSSRVG</sequence>
<dbReference type="HOGENOM" id="CLU_2116371_0_0_4"/>
<evidence type="ECO:0000313" key="1">
    <source>
        <dbReference type="EMBL" id="EET08414.1"/>
    </source>
</evidence>
<dbReference type="Proteomes" id="UP000001812">
    <property type="component" value="Chromosome I"/>
</dbReference>
<gene>
    <name evidence="1" type="ORF">BURPS1710A_1443</name>
</gene>
<name>A0A0E1W7Q5_BURPE</name>
<reference evidence="1 2" key="2">
    <citation type="submission" date="2009-05" db="EMBL/GenBank/DDBJ databases">
        <authorList>
            <person name="Harkins D.M."/>
            <person name="DeShazer D."/>
            <person name="Woods D.E."/>
            <person name="Brinkac L.M."/>
            <person name="Brown K.A."/>
            <person name="Hung G.C."/>
            <person name="Tuanyok A."/>
            <person name="Zhang B."/>
            <person name="Nierman W.C."/>
        </authorList>
    </citation>
    <scope>NUCLEOTIDE SEQUENCE [LARGE SCALE GENOMIC DNA]</scope>
    <source>
        <strain evidence="1 2">1710a</strain>
    </source>
</reference>